<dbReference type="OrthoDB" id="5869430at2759"/>
<accession>A0A498SE08</accession>
<dbReference type="InterPro" id="IPR005312">
    <property type="entry name" value="DUF1759"/>
</dbReference>
<dbReference type="STRING" id="6277.A0A498SE08"/>
<gene>
    <name evidence="1" type="ORF">NAV_LOCUS1583</name>
</gene>
<dbReference type="AlphaFoldDB" id="A0A498SE08"/>
<dbReference type="Pfam" id="PF03564">
    <property type="entry name" value="DUF1759"/>
    <property type="match status" value="1"/>
</dbReference>
<evidence type="ECO:0000313" key="1">
    <source>
        <dbReference type="EMBL" id="VBB26753.1"/>
    </source>
</evidence>
<dbReference type="Proteomes" id="UP000276991">
    <property type="component" value="Unassembled WGS sequence"/>
</dbReference>
<sequence length="127" mass="14703">MTPENYDVIRKVLVEKYGQPHRIKKSLYSELHSTKKNDKEWKVTVEAVERILRELEAMGENLEQSSVKIKMRAKCVPQSGHATPIATEGSAHAFTARALTTPRSVKLNTMIAHNQWDQQHRWLRVNR</sequence>
<protein>
    <submittedName>
        <fullName evidence="1">Uncharacterized protein</fullName>
    </submittedName>
</protein>
<reference evidence="1 2" key="1">
    <citation type="submission" date="2018-08" db="EMBL/GenBank/DDBJ databases">
        <authorList>
            <person name="Laetsch R D."/>
            <person name="Stevens L."/>
            <person name="Kumar S."/>
            <person name="Blaxter L. M."/>
        </authorList>
    </citation>
    <scope>NUCLEOTIDE SEQUENCE [LARGE SCALE GENOMIC DNA]</scope>
</reference>
<organism evidence="1 2">
    <name type="scientific">Acanthocheilonema viteae</name>
    <name type="common">Filarial nematode worm</name>
    <name type="synonym">Dipetalonema viteae</name>
    <dbReference type="NCBI Taxonomy" id="6277"/>
    <lineage>
        <taxon>Eukaryota</taxon>
        <taxon>Metazoa</taxon>
        <taxon>Ecdysozoa</taxon>
        <taxon>Nematoda</taxon>
        <taxon>Chromadorea</taxon>
        <taxon>Rhabditida</taxon>
        <taxon>Spirurina</taxon>
        <taxon>Spiruromorpha</taxon>
        <taxon>Filarioidea</taxon>
        <taxon>Onchocercidae</taxon>
        <taxon>Acanthocheilonema</taxon>
    </lineage>
</organism>
<proteinExistence type="predicted"/>
<keyword evidence="2" id="KW-1185">Reference proteome</keyword>
<evidence type="ECO:0000313" key="2">
    <source>
        <dbReference type="Proteomes" id="UP000276991"/>
    </source>
</evidence>
<dbReference type="EMBL" id="UPTC01000140">
    <property type="protein sequence ID" value="VBB26753.1"/>
    <property type="molecule type" value="Genomic_DNA"/>
</dbReference>
<name>A0A498SE08_ACAVI</name>